<reference evidence="3 4" key="1">
    <citation type="journal article" date="2014" name="BMC Genomics">
        <title>Adaptive genomic structural variation in the grape powdery mildew pathogen, Erysiphe necator.</title>
        <authorList>
            <person name="Jones L."/>
            <person name="Riaz S."/>
            <person name="Morales-Cruz A."/>
            <person name="Amrine K.C."/>
            <person name="McGuire B."/>
            <person name="Gubler W.D."/>
            <person name="Walker M.A."/>
            <person name="Cantu D."/>
        </authorList>
    </citation>
    <scope>NUCLEOTIDE SEQUENCE [LARGE SCALE GENOMIC DNA]</scope>
    <source>
        <strain evidence="4">c</strain>
    </source>
</reference>
<proteinExistence type="predicted"/>
<dbReference type="Proteomes" id="UP000030854">
    <property type="component" value="Unassembled WGS sequence"/>
</dbReference>
<evidence type="ECO:0000313" key="3">
    <source>
        <dbReference type="EMBL" id="KHJ35792.1"/>
    </source>
</evidence>
<feature type="compositionally biased region" description="Basic and acidic residues" evidence="1">
    <location>
        <begin position="28"/>
        <end position="39"/>
    </location>
</feature>
<name>A0A0B1PAV8_UNCNE</name>
<accession>A0A0B1PAV8</accession>
<dbReference type="HOGENOM" id="CLU_2063215_0_0_1"/>
<feature type="compositionally biased region" description="Polar residues" evidence="1">
    <location>
        <begin position="82"/>
        <end position="97"/>
    </location>
</feature>
<dbReference type="STRING" id="52586.A0A0B1PAV8"/>
<dbReference type="GO" id="GO:0016020">
    <property type="term" value="C:membrane"/>
    <property type="evidence" value="ECO:0007669"/>
    <property type="project" value="InterPro"/>
</dbReference>
<sequence length="119" mass="13294">MTSGTDENELKTGDLPPGMLPPIGIPREFLRRQKEEDVPLHNINSMSRNRRDKKKSMLWEDEVGPGGPISPSAIFPHRESEVQSGSLTDTVTPGIESSENEKVWLSSVEESHKKNEIQS</sequence>
<evidence type="ECO:0000313" key="4">
    <source>
        <dbReference type="Proteomes" id="UP000030854"/>
    </source>
</evidence>
<dbReference type="AlphaFoldDB" id="A0A0B1PAV8"/>
<feature type="region of interest" description="Disordered" evidence="1">
    <location>
        <begin position="1"/>
        <end position="119"/>
    </location>
</feature>
<protein>
    <submittedName>
        <fullName evidence="3">Putative na+ h+ antiporter</fullName>
    </submittedName>
</protein>
<feature type="compositionally biased region" description="Basic and acidic residues" evidence="1">
    <location>
        <begin position="109"/>
        <end position="119"/>
    </location>
</feature>
<evidence type="ECO:0000259" key="2">
    <source>
        <dbReference type="Pfam" id="PF08619"/>
    </source>
</evidence>
<feature type="domain" description="Alkali metal cation/H+ antiporter Nha1 C-terminal" evidence="2">
    <location>
        <begin position="3"/>
        <end position="112"/>
    </location>
</feature>
<dbReference type="GO" id="GO:0015385">
    <property type="term" value="F:sodium:proton antiporter activity"/>
    <property type="evidence" value="ECO:0007669"/>
    <property type="project" value="InterPro"/>
</dbReference>
<organism evidence="3 4">
    <name type="scientific">Uncinula necator</name>
    <name type="common">Grape powdery mildew</name>
    <dbReference type="NCBI Taxonomy" id="52586"/>
    <lineage>
        <taxon>Eukaryota</taxon>
        <taxon>Fungi</taxon>
        <taxon>Dikarya</taxon>
        <taxon>Ascomycota</taxon>
        <taxon>Pezizomycotina</taxon>
        <taxon>Leotiomycetes</taxon>
        <taxon>Erysiphales</taxon>
        <taxon>Erysiphaceae</taxon>
        <taxon>Erysiphe</taxon>
    </lineage>
</organism>
<dbReference type="Pfam" id="PF08619">
    <property type="entry name" value="Nha1_C"/>
    <property type="match status" value="1"/>
</dbReference>
<keyword evidence="4" id="KW-1185">Reference proteome</keyword>
<gene>
    <name evidence="3" type="ORF">EV44_g3398</name>
</gene>
<comment type="caution">
    <text evidence="3">The sequence shown here is derived from an EMBL/GenBank/DDBJ whole genome shotgun (WGS) entry which is preliminary data.</text>
</comment>
<dbReference type="InterPro" id="IPR013928">
    <property type="entry name" value="Cation/H_antiporter_C"/>
</dbReference>
<dbReference type="EMBL" id="JNVN01000251">
    <property type="protein sequence ID" value="KHJ35792.1"/>
    <property type="molecule type" value="Genomic_DNA"/>
</dbReference>
<evidence type="ECO:0000256" key="1">
    <source>
        <dbReference type="SAM" id="MobiDB-lite"/>
    </source>
</evidence>